<evidence type="ECO:0000313" key="13">
    <source>
        <dbReference type="Proteomes" id="UP001500279"/>
    </source>
</evidence>
<keyword evidence="7" id="KW-0812">Transmembrane</keyword>
<dbReference type="Pfam" id="PF08448">
    <property type="entry name" value="PAS_4"/>
    <property type="match status" value="2"/>
</dbReference>
<comment type="caution">
    <text evidence="12">The sequence shown here is derived from an EMBL/GenBank/DDBJ whole genome shotgun (WGS) entry which is preliminary data.</text>
</comment>
<dbReference type="Gene3D" id="1.10.287.130">
    <property type="match status" value="1"/>
</dbReference>
<protein>
    <recommendedName>
        <fullName evidence="2">histidine kinase</fullName>
        <ecNumber evidence="2">2.7.13.3</ecNumber>
    </recommendedName>
</protein>
<dbReference type="InterPro" id="IPR000014">
    <property type="entry name" value="PAS"/>
</dbReference>
<dbReference type="InterPro" id="IPR004358">
    <property type="entry name" value="Sig_transdc_His_kin-like_C"/>
</dbReference>
<evidence type="ECO:0000259" key="10">
    <source>
        <dbReference type="PROSITE" id="PS50112"/>
    </source>
</evidence>
<dbReference type="CDD" id="cd00082">
    <property type="entry name" value="HisKA"/>
    <property type="match status" value="1"/>
</dbReference>
<evidence type="ECO:0000256" key="3">
    <source>
        <dbReference type="ARBA" id="ARBA00022553"/>
    </source>
</evidence>
<dbReference type="InterPro" id="IPR036890">
    <property type="entry name" value="HATPase_C_sf"/>
</dbReference>
<dbReference type="SUPFAM" id="SSF47384">
    <property type="entry name" value="Homodimeric domain of signal transducing histidine kinase"/>
    <property type="match status" value="1"/>
</dbReference>
<evidence type="ECO:0000256" key="2">
    <source>
        <dbReference type="ARBA" id="ARBA00012438"/>
    </source>
</evidence>
<keyword evidence="7" id="KW-1133">Transmembrane helix</keyword>
<evidence type="ECO:0000259" key="11">
    <source>
        <dbReference type="PROSITE" id="PS50113"/>
    </source>
</evidence>
<dbReference type="InterPro" id="IPR001789">
    <property type="entry name" value="Sig_transdc_resp-reg_receiver"/>
</dbReference>
<dbReference type="Gene3D" id="3.40.50.2300">
    <property type="match status" value="1"/>
</dbReference>
<dbReference type="NCBIfam" id="TIGR00229">
    <property type="entry name" value="sensory_box"/>
    <property type="match status" value="3"/>
</dbReference>
<comment type="catalytic activity">
    <reaction evidence="1">
        <text>ATP + protein L-histidine = ADP + protein N-phospho-L-histidine.</text>
        <dbReference type="EC" id="2.7.13.3"/>
    </reaction>
</comment>
<dbReference type="InterPro" id="IPR035965">
    <property type="entry name" value="PAS-like_dom_sf"/>
</dbReference>
<dbReference type="Pfam" id="PF00512">
    <property type="entry name" value="HisKA"/>
    <property type="match status" value="1"/>
</dbReference>
<dbReference type="InterPro" id="IPR001610">
    <property type="entry name" value="PAC"/>
</dbReference>
<feature type="domain" description="PAC" evidence="11">
    <location>
        <begin position="122"/>
        <end position="174"/>
    </location>
</feature>
<keyword evidence="13" id="KW-1185">Reference proteome</keyword>
<dbReference type="SUPFAM" id="SSF52172">
    <property type="entry name" value="CheY-like"/>
    <property type="match status" value="1"/>
</dbReference>
<organism evidence="12 13">
    <name type="scientific">Ideonella azotifigens</name>
    <dbReference type="NCBI Taxonomy" id="513160"/>
    <lineage>
        <taxon>Bacteria</taxon>
        <taxon>Pseudomonadati</taxon>
        <taxon>Pseudomonadota</taxon>
        <taxon>Betaproteobacteria</taxon>
        <taxon>Burkholderiales</taxon>
        <taxon>Sphaerotilaceae</taxon>
        <taxon>Ideonella</taxon>
    </lineage>
</organism>
<dbReference type="PROSITE" id="PS50110">
    <property type="entry name" value="RESPONSE_REGULATORY"/>
    <property type="match status" value="1"/>
</dbReference>
<dbReference type="SMART" id="SM00086">
    <property type="entry name" value="PAC"/>
    <property type="match status" value="2"/>
</dbReference>
<sequence length="895" mass="98710">MTELSIAIAAIVGTLLGILLTLVVLWAWRHRRWRAMRDRHGARRRQQLSQLRETALVAAIAQGSSDLIFAKDLNGRYLLFNPGAGRSFARKPEDVIGRNDLELYGPERAAELAAQDAQVLREQRNIDFERNWPDNRFFSVTKGPLHDAQGRLIGLFGVLRDLTEKRQLQHLAEQEAELRHALLEQTQDGVVVLTPEGGVFQANESFARMLRRSREEVAQLHLWDWDVEWTREQALAALANKQPSHPLLETRWRRADGSLLDVEISASPTHTGARALVLCTCRDITERKRLAQAQDQQRHHLEQLVTERSVALERAVHARQESNQFLQTMTDNMPGAVSYWDRESRCRFANKAYAQWMQSTPAQLIGRHADDLLGEQIAGETDPCLQAALQGEARQIERPLVGVDGQITQTWTTFTPDLHAGEVRGVFVAFHDVTQLKRTERQLQQLNRELQQARDRAEAASQAKSAFLANMSHEIRTPMNAIIGMTYLMRQDQRDPALLLRLDQVNHAAQHLLAVISDILDLSKIEAGKLVLEETDFSLSAMLERMSTLVAEHVRAKGIALKLEVEGLPDGLRGDPTRLSQAVLNLLNNASKFTEHGSITLRCSSLPLPPDLAAEAANQAGHGHNPPLLACFEVCDTGIGIAQDKLANLFQAFEQADASTTRRYGGTGLGLAITRRLAELMGGEAGVDSELGVGSRFWFTAQLQASVPKANGRLALARDIAADEDPAQSAEVAAATEALLSSLQGQPPTPPVSADTAADTPDKQLRQRFSGTRVLLAEDNPVNRLVATELLSAAGLVVDNACDGVEAVQRAAEQDYALVLMDVQMPRLDGLEATRQIRQLPGRAHWPIVAMTAGAFAEDRAACLAAGMDDHVAKPVQAHQLYETLLRWLGLAAVA</sequence>
<dbReference type="InterPro" id="IPR003661">
    <property type="entry name" value="HisK_dim/P_dom"/>
</dbReference>
<evidence type="ECO:0000256" key="1">
    <source>
        <dbReference type="ARBA" id="ARBA00000085"/>
    </source>
</evidence>
<dbReference type="Proteomes" id="UP001500279">
    <property type="component" value="Unassembled WGS sequence"/>
</dbReference>
<dbReference type="PRINTS" id="PR00344">
    <property type="entry name" value="BCTRLSENSOR"/>
</dbReference>
<dbReference type="InterPro" id="IPR003594">
    <property type="entry name" value="HATPase_dom"/>
</dbReference>
<dbReference type="SUPFAM" id="SSF55785">
    <property type="entry name" value="PYP-like sensor domain (PAS domain)"/>
    <property type="match status" value="3"/>
</dbReference>
<dbReference type="PROSITE" id="PS50112">
    <property type="entry name" value="PAS"/>
    <property type="match status" value="1"/>
</dbReference>
<feature type="domain" description="Histidine kinase" evidence="8">
    <location>
        <begin position="470"/>
        <end position="705"/>
    </location>
</feature>
<evidence type="ECO:0000256" key="5">
    <source>
        <dbReference type="SAM" id="Coils"/>
    </source>
</evidence>
<dbReference type="InterPro" id="IPR000700">
    <property type="entry name" value="PAS-assoc_C"/>
</dbReference>
<dbReference type="PROSITE" id="PS50109">
    <property type="entry name" value="HIS_KIN"/>
    <property type="match status" value="1"/>
</dbReference>
<keyword evidence="7" id="KW-0472">Membrane</keyword>
<dbReference type="SMART" id="SM00091">
    <property type="entry name" value="PAS"/>
    <property type="match status" value="3"/>
</dbReference>
<dbReference type="InterPro" id="IPR011006">
    <property type="entry name" value="CheY-like_superfamily"/>
</dbReference>
<reference evidence="12 13" key="1">
    <citation type="journal article" date="2019" name="Int. J. Syst. Evol. Microbiol.">
        <title>The Global Catalogue of Microorganisms (GCM) 10K type strain sequencing project: providing services to taxonomists for standard genome sequencing and annotation.</title>
        <authorList>
            <consortium name="The Broad Institute Genomics Platform"/>
            <consortium name="The Broad Institute Genome Sequencing Center for Infectious Disease"/>
            <person name="Wu L."/>
            <person name="Ma J."/>
        </authorList>
    </citation>
    <scope>NUCLEOTIDE SEQUENCE [LARGE SCALE GENOMIC DNA]</scope>
    <source>
        <strain evidence="12 13">JCM 15503</strain>
    </source>
</reference>
<dbReference type="Pfam" id="PF13426">
    <property type="entry name" value="PAS_9"/>
    <property type="match status" value="1"/>
</dbReference>
<dbReference type="SUPFAM" id="SSF55874">
    <property type="entry name" value="ATPase domain of HSP90 chaperone/DNA topoisomerase II/histidine kinase"/>
    <property type="match status" value="1"/>
</dbReference>
<dbReference type="CDD" id="cd00130">
    <property type="entry name" value="PAS"/>
    <property type="match status" value="3"/>
</dbReference>
<evidence type="ECO:0000256" key="4">
    <source>
        <dbReference type="PROSITE-ProRule" id="PRU00169"/>
    </source>
</evidence>
<proteinExistence type="predicted"/>
<evidence type="ECO:0000256" key="7">
    <source>
        <dbReference type="SAM" id="Phobius"/>
    </source>
</evidence>
<accession>A0ABN1JKP2</accession>
<keyword evidence="3 4" id="KW-0597">Phosphoprotein</keyword>
<dbReference type="EMBL" id="BAAAEW010000003">
    <property type="protein sequence ID" value="GAA0741777.1"/>
    <property type="molecule type" value="Genomic_DNA"/>
</dbReference>
<dbReference type="InterPro" id="IPR013656">
    <property type="entry name" value="PAS_4"/>
</dbReference>
<evidence type="ECO:0000259" key="8">
    <source>
        <dbReference type="PROSITE" id="PS50109"/>
    </source>
</evidence>
<keyword evidence="5" id="KW-0175">Coiled coil</keyword>
<feature type="domain" description="PAC" evidence="11">
    <location>
        <begin position="394"/>
        <end position="445"/>
    </location>
</feature>
<feature type="domain" description="Response regulatory" evidence="9">
    <location>
        <begin position="773"/>
        <end position="889"/>
    </location>
</feature>
<dbReference type="SMART" id="SM00387">
    <property type="entry name" value="HATPase_c"/>
    <property type="match status" value="1"/>
</dbReference>
<dbReference type="InterPro" id="IPR005467">
    <property type="entry name" value="His_kinase_dom"/>
</dbReference>
<dbReference type="Gene3D" id="3.30.450.20">
    <property type="entry name" value="PAS domain"/>
    <property type="match status" value="3"/>
</dbReference>
<dbReference type="PANTHER" id="PTHR45339">
    <property type="entry name" value="HYBRID SIGNAL TRANSDUCTION HISTIDINE KINASE J"/>
    <property type="match status" value="1"/>
</dbReference>
<dbReference type="SMART" id="SM00448">
    <property type="entry name" value="REC"/>
    <property type="match status" value="1"/>
</dbReference>
<feature type="modified residue" description="4-aspartylphosphate" evidence="4">
    <location>
        <position position="822"/>
    </location>
</feature>
<dbReference type="InterPro" id="IPR036097">
    <property type="entry name" value="HisK_dim/P_sf"/>
</dbReference>
<name>A0ABN1JKP2_9BURK</name>
<feature type="domain" description="PAS" evidence="10">
    <location>
        <begin position="53"/>
        <end position="123"/>
    </location>
</feature>
<feature type="domain" description="PAC" evidence="11">
    <location>
        <begin position="246"/>
        <end position="296"/>
    </location>
</feature>
<evidence type="ECO:0000313" key="12">
    <source>
        <dbReference type="EMBL" id="GAA0741777.1"/>
    </source>
</evidence>
<dbReference type="Gene3D" id="3.30.565.10">
    <property type="entry name" value="Histidine kinase-like ATPase, C-terminal domain"/>
    <property type="match status" value="1"/>
</dbReference>
<gene>
    <name evidence="12" type="ORF">GCM10009107_04700</name>
</gene>
<dbReference type="CDD" id="cd17546">
    <property type="entry name" value="REC_hyHK_CKI1_RcsC-like"/>
    <property type="match status" value="1"/>
</dbReference>
<dbReference type="Pfam" id="PF00072">
    <property type="entry name" value="Response_reg"/>
    <property type="match status" value="1"/>
</dbReference>
<evidence type="ECO:0000259" key="9">
    <source>
        <dbReference type="PROSITE" id="PS50110"/>
    </source>
</evidence>
<feature type="coiled-coil region" evidence="5">
    <location>
        <begin position="433"/>
        <end position="463"/>
    </location>
</feature>
<dbReference type="EC" id="2.7.13.3" evidence="2"/>
<dbReference type="SMART" id="SM00388">
    <property type="entry name" value="HisKA"/>
    <property type="match status" value="1"/>
</dbReference>
<dbReference type="PANTHER" id="PTHR45339:SF3">
    <property type="entry name" value="HISTIDINE KINASE"/>
    <property type="match status" value="1"/>
</dbReference>
<dbReference type="PROSITE" id="PS50113">
    <property type="entry name" value="PAC"/>
    <property type="match status" value="3"/>
</dbReference>
<dbReference type="CDD" id="cd16922">
    <property type="entry name" value="HATPase_EvgS-ArcB-TorS-like"/>
    <property type="match status" value="1"/>
</dbReference>
<dbReference type="Pfam" id="PF02518">
    <property type="entry name" value="HATPase_c"/>
    <property type="match status" value="1"/>
</dbReference>
<feature type="transmembrane region" description="Helical" evidence="7">
    <location>
        <begin position="6"/>
        <end position="28"/>
    </location>
</feature>
<feature type="region of interest" description="Disordered" evidence="6">
    <location>
        <begin position="742"/>
        <end position="762"/>
    </location>
</feature>
<evidence type="ECO:0000256" key="6">
    <source>
        <dbReference type="SAM" id="MobiDB-lite"/>
    </source>
</evidence>
<dbReference type="RefSeq" id="WP_141284967.1">
    <property type="nucleotide sequence ID" value="NZ_BAAAEW010000003.1"/>
</dbReference>